<dbReference type="VEuPathDB" id="FungiDB:HpaG806177"/>
<sequence>MAAVRAVLLSDIQSVLSLARHQYGYLISKTTSLETEDPFLDVIRHNHTSSAVTSASLQALMSFVQLWPWVDVQDENVAADTVSDIVDVVSHCRFQAESIEGNQNALVLVAHVLHAVMRSPYGARLSDHSMWQLVQSLYALNRGSQYDVRFATLLTCGFCILVGRLGKVKIMGFLCQKLHQRNDSSSSNSDAAVSSTGSTIRQREVLLSFNLLECALVACDAELITGVPSLMFFIKDDLCKAVLRYCRLGACTEQNISIVCLKIIRLLWSKLRSEIKMQIEAVFDGVFYHTLHWCLSNMNVNNPDFPRGDDVALSVENMDSQIDDKPAALVESALDDFTGDMLSKVQLYSISFEIFDCLVDLLAEATLLTELYVNYDCDDNRCDLTQTLFGLLSQVAQQSHVACFESHEESHFLWAQAIGEIALRGLYNSLHVVYTRTQQNVPVLGGDDSSGSSDNEDALVIEEGEECLLAGAELVSAVALYKKQKRKKFFQRGIQEFNRKPLAGIKYLQQNGFLPIPLDSKSFAMFLRSLPQDLSKTSVGVYLGAIGKEVKGFEKSDIHEADTIDFHRDVLTNFVRSFNFEGESIVTALRMFLASFRLPGEAQQIDRILNVFSLQVYEQCRERFVMASMDVAYLLSFSLIMLNTDLHNSNIRGDKKMKLADFIKNNKNYGHEVSIGLDLPEDFLAELYNAIATEEIRTFEDGGKHGEVTSVRWKDLLNRAESDPRNSRLIMLRPSLRAPCSIGAAESSASPPVPGAMQSMTQTRRAPSVSSPTYGAAELHESDTTWKQQDELKFRYATSGDQYDRHIYELVQQNLVRAFSSVFQQFVVDSQARDAARGEDLSVGSGYEMHYVPQKSALQFACNGLVLCATVAYHLSLVEYCNSVFVRLCKYTALLSSDVYPVGYNGRENGARVYCDNQSAPVATAAVLKLLSTCSLLLCSRSWKYFFHVVNGLREFHVVPSRILYPSDDMKSELLTAKERLVFIDLVYQNKEKLDRKIALSAQDEDGGNGDAGGFFSSVAWLLSAIDSSVGSSASTSGTTTSSQCSPWYQLSPAELASHADDLIVGENAPVTHTFDSEHDPRSEHGTDQWIRTSLEPYRLDFFVQDVADLPHRVLAEVIEALCDGLHQTLQGADAQKDRKEAAKLALSQGGCVLFEHLLCQIISLSGSLSNGDAAGEKGRISAALEAHIIQHLELLRPMLLSNNRSSGMTYENACFLLYKLLNTLFAWATCTRGDANRLPLENYLFMLTEMSADDEFVRPFLTPVMSGLNRYVTMVQPSNLHYSRMDWEKICSLISLSVKMPHAASHAFELLEQLVINKVWDRSGNEKLIRCCYTKMIMFAMRRCDPYDSWTPSRPIKLLCFMFDALYPDSPDFVIERLRFLGGMTVISKQLLLNQAMQEISNGLVLAAFEALMHMLREHTGSEQSFQSAAWLDILRYGLLPIGYDLLNDMDPNRYGRAVHVGNDEEENSSPFLYYRRQLASFDEDVLPSILTDVSFPNDTSGTAGRRRRSSILKDPLALRPHVVVVQLVSLVVCEELTNLQMCPEFLAVWENVCELLVGLLEHTVIDSVSSSADGPASGEVAIATLERRSVLSAHEEILEHSKGIVRRLAVLQDEIQKQNGAKKQETPKLKDLFEAGQLDVLMQVLEDKCRSNSALLKQLFPVNDDTMSSGGCTPRVVETSGEISEEQSDNDVAT</sequence>
<dbReference type="SUPFAM" id="SSF48425">
    <property type="entry name" value="Sec7 domain"/>
    <property type="match status" value="1"/>
</dbReference>
<dbReference type="InterPro" id="IPR035999">
    <property type="entry name" value="Sec7_dom_sf"/>
</dbReference>
<keyword evidence="4" id="KW-1185">Reference proteome</keyword>
<dbReference type="CDD" id="cd00171">
    <property type="entry name" value="Sec7"/>
    <property type="match status" value="1"/>
</dbReference>
<accession>M4BIF1</accession>
<protein>
    <recommendedName>
        <fullName evidence="2">SEC7 domain-containing protein</fullName>
    </recommendedName>
</protein>
<feature type="region of interest" description="Disordered" evidence="1">
    <location>
        <begin position="1669"/>
        <end position="1696"/>
    </location>
</feature>
<dbReference type="GO" id="GO:0012505">
    <property type="term" value="C:endomembrane system"/>
    <property type="evidence" value="ECO:0007669"/>
    <property type="project" value="UniProtKB-ARBA"/>
</dbReference>
<dbReference type="SMART" id="SM00222">
    <property type="entry name" value="Sec7"/>
    <property type="match status" value="1"/>
</dbReference>
<dbReference type="EnsemblProtists" id="HpaT806177">
    <property type="protein sequence ID" value="HpaP806177"/>
    <property type="gene ID" value="HpaG806177"/>
</dbReference>
<dbReference type="InParanoid" id="M4BIF1"/>
<reference evidence="4" key="1">
    <citation type="journal article" date="2010" name="Science">
        <title>Signatures of adaptation to obligate biotrophy in the Hyaloperonospora arabidopsidis genome.</title>
        <authorList>
            <person name="Baxter L."/>
            <person name="Tripathy S."/>
            <person name="Ishaque N."/>
            <person name="Boot N."/>
            <person name="Cabral A."/>
            <person name="Kemen E."/>
            <person name="Thines M."/>
            <person name="Ah-Fong A."/>
            <person name="Anderson R."/>
            <person name="Badejoko W."/>
            <person name="Bittner-Eddy P."/>
            <person name="Boore J.L."/>
            <person name="Chibucos M.C."/>
            <person name="Coates M."/>
            <person name="Dehal P."/>
            <person name="Delehaunty K."/>
            <person name="Dong S."/>
            <person name="Downton P."/>
            <person name="Dumas B."/>
            <person name="Fabro G."/>
            <person name="Fronick C."/>
            <person name="Fuerstenberg S.I."/>
            <person name="Fulton L."/>
            <person name="Gaulin E."/>
            <person name="Govers F."/>
            <person name="Hughes L."/>
            <person name="Humphray S."/>
            <person name="Jiang R.H."/>
            <person name="Judelson H."/>
            <person name="Kamoun S."/>
            <person name="Kyung K."/>
            <person name="Meijer H."/>
            <person name="Minx P."/>
            <person name="Morris P."/>
            <person name="Nelson J."/>
            <person name="Phuntumart V."/>
            <person name="Qutob D."/>
            <person name="Rehmany A."/>
            <person name="Rougon-Cardoso A."/>
            <person name="Ryden P."/>
            <person name="Torto-Alalibo T."/>
            <person name="Studholme D."/>
            <person name="Wang Y."/>
            <person name="Win J."/>
            <person name="Wood J."/>
            <person name="Clifton S.W."/>
            <person name="Rogers J."/>
            <person name="Van den Ackerveken G."/>
            <person name="Jones J.D."/>
            <person name="McDowell J.M."/>
            <person name="Beynon J."/>
            <person name="Tyler B.M."/>
        </authorList>
    </citation>
    <scope>NUCLEOTIDE SEQUENCE [LARGE SCALE GENOMIC DNA]</scope>
    <source>
        <strain evidence="4">Emoy2</strain>
    </source>
</reference>
<feature type="compositionally biased region" description="Acidic residues" evidence="1">
    <location>
        <begin position="1685"/>
        <end position="1696"/>
    </location>
</feature>
<dbReference type="STRING" id="559515.M4BIF1"/>
<dbReference type="InterPro" id="IPR023394">
    <property type="entry name" value="Sec7_C_sf"/>
</dbReference>
<dbReference type="Pfam" id="PF01369">
    <property type="entry name" value="Sec7"/>
    <property type="match status" value="1"/>
</dbReference>
<dbReference type="GO" id="GO:0016192">
    <property type="term" value="P:vesicle-mediated transport"/>
    <property type="evidence" value="ECO:0007669"/>
    <property type="project" value="UniProtKB-ARBA"/>
</dbReference>
<dbReference type="GO" id="GO:0005085">
    <property type="term" value="F:guanyl-nucleotide exchange factor activity"/>
    <property type="evidence" value="ECO:0007669"/>
    <property type="project" value="InterPro"/>
</dbReference>
<dbReference type="Pfam" id="PF12783">
    <property type="entry name" value="Sec7-like_HUS"/>
    <property type="match status" value="1"/>
</dbReference>
<evidence type="ECO:0000256" key="1">
    <source>
        <dbReference type="SAM" id="MobiDB-lite"/>
    </source>
</evidence>
<evidence type="ECO:0000259" key="2">
    <source>
        <dbReference type="PROSITE" id="PS50190"/>
    </source>
</evidence>
<feature type="domain" description="SEC7" evidence="2">
    <location>
        <begin position="479"/>
        <end position="694"/>
    </location>
</feature>
<dbReference type="Gene3D" id="1.10.1000.11">
    <property type="entry name" value="Arf Nucleotide-binding Site Opener,domain 2"/>
    <property type="match status" value="1"/>
</dbReference>
<proteinExistence type="predicted"/>
<dbReference type="PANTHER" id="PTHR10663">
    <property type="entry name" value="GUANYL-NUCLEOTIDE EXCHANGE FACTOR"/>
    <property type="match status" value="1"/>
</dbReference>
<reference evidence="3" key="2">
    <citation type="submission" date="2015-06" db="UniProtKB">
        <authorList>
            <consortium name="EnsemblProtists"/>
        </authorList>
    </citation>
    <scope>IDENTIFICATION</scope>
    <source>
        <strain evidence="3">Emoy2</strain>
    </source>
</reference>
<dbReference type="OMA" id="FIKDDLC"/>
<dbReference type="PANTHER" id="PTHR10663:SF388">
    <property type="entry name" value="GOLGI-SPECIFIC BREFELDIN A-RESISTANCE GUANINE NUCLEOTIDE EXCHANGE FACTOR 1"/>
    <property type="match status" value="1"/>
</dbReference>
<dbReference type="EMBL" id="JH598294">
    <property type="status" value="NOT_ANNOTATED_CDS"/>
    <property type="molecule type" value="Genomic_DNA"/>
</dbReference>
<evidence type="ECO:0000313" key="4">
    <source>
        <dbReference type="Proteomes" id="UP000011713"/>
    </source>
</evidence>
<dbReference type="PROSITE" id="PS50190">
    <property type="entry name" value="SEC7"/>
    <property type="match status" value="1"/>
</dbReference>
<evidence type="ECO:0000313" key="3">
    <source>
        <dbReference type="EnsemblProtists" id="HpaP806177"/>
    </source>
</evidence>
<dbReference type="Gene3D" id="1.10.220.20">
    <property type="match status" value="1"/>
</dbReference>
<dbReference type="InterPro" id="IPR032691">
    <property type="entry name" value="Mon2/Sec7/BIG1-like_HUS"/>
</dbReference>
<dbReference type="Proteomes" id="UP000011713">
    <property type="component" value="Unassembled WGS sequence"/>
</dbReference>
<dbReference type="InterPro" id="IPR000904">
    <property type="entry name" value="Sec7_dom"/>
</dbReference>
<feature type="region of interest" description="Disordered" evidence="1">
    <location>
        <begin position="743"/>
        <end position="774"/>
    </location>
</feature>
<dbReference type="eggNOG" id="KOG0928">
    <property type="taxonomic scope" value="Eukaryota"/>
</dbReference>
<dbReference type="GO" id="GO:0005737">
    <property type="term" value="C:cytoplasm"/>
    <property type="evidence" value="ECO:0007669"/>
    <property type="project" value="UniProtKB-ARBA"/>
</dbReference>
<organism evidence="3 4">
    <name type="scientific">Hyaloperonospora arabidopsidis (strain Emoy2)</name>
    <name type="common">Downy mildew agent</name>
    <name type="synonym">Peronospora arabidopsidis</name>
    <dbReference type="NCBI Taxonomy" id="559515"/>
    <lineage>
        <taxon>Eukaryota</taxon>
        <taxon>Sar</taxon>
        <taxon>Stramenopiles</taxon>
        <taxon>Oomycota</taxon>
        <taxon>Peronosporomycetes</taxon>
        <taxon>Peronosporales</taxon>
        <taxon>Peronosporaceae</taxon>
        <taxon>Hyaloperonospora</taxon>
    </lineage>
</organism>
<dbReference type="GO" id="GO:0032012">
    <property type="term" value="P:regulation of ARF protein signal transduction"/>
    <property type="evidence" value="ECO:0007669"/>
    <property type="project" value="InterPro"/>
</dbReference>
<feature type="compositionally biased region" description="Polar residues" evidence="1">
    <location>
        <begin position="758"/>
        <end position="773"/>
    </location>
</feature>
<dbReference type="FunFam" id="1.10.1000.11:FF:000002">
    <property type="entry name" value="Cytohesin 1"/>
    <property type="match status" value="1"/>
</dbReference>
<name>M4BIF1_HYAAE</name>
<dbReference type="HOGENOM" id="CLU_244009_0_0_1"/>